<evidence type="ECO:0000313" key="2">
    <source>
        <dbReference type="EMBL" id="CAH0113500.1"/>
    </source>
</evidence>
<evidence type="ECO:0000256" key="1">
    <source>
        <dbReference type="SAM" id="MobiDB-lite"/>
    </source>
</evidence>
<protein>
    <submittedName>
        <fullName evidence="2">Uncharacterized protein</fullName>
    </submittedName>
</protein>
<feature type="compositionally biased region" description="Basic residues" evidence="1">
    <location>
        <begin position="112"/>
        <end position="122"/>
    </location>
</feature>
<accession>A0A8J2WP43</accession>
<dbReference type="Proteomes" id="UP000789390">
    <property type="component" value="Unassembled WGS sequence"/>
</dbReference>
<comment type="caution">
    <text evidence="2">The sequence shown here is derived from an EMBL/GenBank/DDBJ whole genome shotgun (WGS) entry which is preliminary data.</text>
</comment>
<dbReference type="EMBL" id="CAKKLH010000340">
    <property type="protein sequence ID" value="CAH0113500.1"/>
    <property type="molecule type" value="Genomic_DNA"/>
</dbReference>
<proteinExistence type="predicted"/>
<keyword evidence="3" id="KW-1185">Reference proteome</keyword>
<dbReference type="OrthoDB" id="6241467at2759"/>
<reference evidence="2" key="1">
    <citation type="submission" date="2021-11" db="EMBL/GenBank/DDBJ databases">
        <authorList>
            <person name="Schell T."/>
        </authorList>
    </citation>
    <scope>NUCLEOTIDE SEQUENCE</scope>
    <source>
        <strain evidence="2">M5</strain>
    </source>
</reference>
<dbReference type="AlphaFoldDB" id="A0A8J2WP43"/>
<evidence type="ECO:0000313" key="3">
    <source>
        <dbReference type="Proteomes" id="UP000789390"/>
    </source>
</evidence>
<gene>
    <name evidence="2" type="ORF">DGAL_LOCUS17396</name>
</gene>
<organism evidence="2 3">
    <name type="scientific">Daphnia galeata</name>
    <dbReference type="NCBI Taxonomy" id="27404"/>
    <lineage>
        <taxon>Eukaryota</taxon>
        <taxon>Metazoa</taxon>
        <taxon>Ecdysozoa</taxon>
        <taxon>Arthropoda</taxon>
        <taxon>Crustacea</taxon>
        <taxon>Branchiopoda</taxon>
        <taxon>Diplostraca</taxon>
        <taxon>Cladocera</taxon>
        <taxon>Anomopoda</taxon>
        <taxon>Daphniidae</taxon>
        <taxon>Daphnia</taxon>
    </lineage>
</organism>
<feature type="region of interest" description="Disordered" evidence="1">
    <location>
        <begin position="106"/>
        <end position="142"/>
    </location>
</feature>
<sequence>MSDQPELPCPTSSFVTDEGTSFSFTWNSSSLSTQDEIFRPYNNAGLFADSSANLLGPGKKCNMKSNYRQIPHIPHSVRPAFQVARRNARERRRVQSVSQCCIFKTPSGCSNRFRRKRRKHGRQNQGPAGEDVRTRRSSKLLS</sequence>
<name>A0A8J2WP43_9CRUS</name>